<organism evidence="7 8">
    <name type="scientific">Eoetvoesiella caeni</name>
    <dbReference type="NCBI Taxonomy" id="645616"/>
    <lineage>
        <taxon>Bacteria</taxon>
        <taxon>Pseudomonadati</taxon>
        <taxon>Pseudomonadota</taxon>
        <taxon>Betaproteobacteria</taxon>
        <taxon>Burkholderiales</taxon>
        <taxon>Alcaligenaceae</taxon>
        <taxon>Eoetvoesiella</taxon>
    </lineage>
</organism>
<keyword evidence="8" id="KW-1185">Reference proteome</keyword>
<evidence type="ECO:0000313" key="7">
    <source>
        <dbReference type="EMBL" id="RBP40922.1"/>
    </source>
</evidence>
<comment type="subcellular location">
    <subcellularLocation>
        <location evidence="1">Periplasm</location>
    </subcellularLocation>
</comment>
<evidence type="ECO:0000256" key="6">
    <source>
        <dbReference type="ARBA" id="ARBA00023186"/>
    </source>
</evidence>
<name>A0A366HHB6_9BURK</name>
<dbReference type="Proteomes" id="UP000253628">
    <property type="component" value="Unassembled WGS sequence"/>
</dbReference>
<dbReference type="InterPro" id="IPR047726">
    <property type="entry name" value="CsgH_dom"/>
</dbReference>
<evidence type="ECO:0000313" key="8">
    <source>
        <dbReference type="Proteomes" id="UP000253628"/>
    </source>
</evidence>
<dbReference type="GO" id="GO:0042597">
    <property type="term" value="C:periplasmic space"/>
    <property type="evidence" value="ECO:0007669"/>
    <property type="project" value="UniProtKB-SubCell"/>
</dbReference>
<evidence type="ECO:0000256" key="1">
    <source>
        <dbReference type="ARBA" id="ARBA00004418"/>
    </source>
</evidence>
<keyword evidence="5" id="KW-0574">Periplasm</keyword>
<accession>A0A366HHB6</accession>
<evidence type="ECO:0000256" key="2">
    <source>
        <dbReference type="ARBA" id="ARBA00006329"/>
    </source>
</evidence>
<evidence type="ECO:0000256" key="4">
    <source>
        <dbReference type="ARBA" id="ARBA00022729"/>
    </source>
</evidence>
<reference evidence="7 8" key="1">
    <citation type="submission" date="2018-06" db="EMBL/GenBank/DDBJ databases">
        <title>Genomic Encyclopedia of Type Strains, Phase IV (KMG-IV): sequencing the most valuable type-strain genomes for metagenomic binning, comparative biology and taxonomic classification.</title>
        <authorList>
            <person name="Goeker M."/>
        </authorList>
    </citation>
    <scope>NUCLEOTIDE SEQUENCE [LARGE SCALE GENOMIC DNA]</scope>
    <source>
        <strain evidence="7 8">DSM 25520</strain>
    </source>
</reference>
<dbReference type="Pfam" id="PF10610">
    <property type="entry name" value="Tafi-CsgC"/>
    <property type="match status" value="1"/>
</dbReference>
<dbReference type="InterPro" id="IPR053722">
    <property type="entry name" value="Curli_assembly_CsgC/AgfC"/>
</dbReference>
<dbReference type="Gene3D" id="2.60.40.2420">
    <property type="match status" value="1"/>
</dbReference>
<dbReference type="NCBIfam" id="NF041112">
    <property type="entry name" value="chap_CsgH_alph"/>
    <property type="match status" value="1"/>
</dbReference>
<evidence type="ECO:0000256" key="5">
    <source>
        <dbReference type="ARBA" id="ARBA00022764"/>
    </source>
</evidence>
<proteinExistence type="inferred from homology"/>
<dbReference type="OrthoDB" id="8967132at2"/>
<keyword evidence="4" id="KW-0732">Signal</keyword>
<protein>
    <recommendedName>
        <fullName evidence="3">Curli assembly protein CsgC</fullName>
    </recommendedName>
</protein>
<dbReference type="InterPro" id="IPR014491">
    <property type="entry name" value="Curli_production_prot_CsgC"/>
</dbReference>
<dbReference type="EMBL" id="QNRQ01000003">
    <property type="protein sequence ID" value="RBP40922.1"/>
    <property type="molecule type" value="Genomic_DNA"/>
</dbReference>
<dbReference type="AlphaFoldDB" id="A0A366HHB6"/>
<dbReference type="RefSeq" id="WP_113932679.1">
    <property type="nucleotide sequence ID" value="NZ_JACCEU010000004.1"/>
</dbReference>
<keyword evidence="6" id="KW-0143">Chaperone</keyword>
<sequence length="101" mass="11199">MFIDGNIQVWLEADKAKDNIITPYIRSPVQQTLQYRVRATKEGSHGRSEISQSGTITTQAQQAMALGTMSMNIAPTDTCRIELSLAEGGVFFAMYLLDCPR</sequence>
<comment type="similarity">
    <text evidence="2">Belongs to the CsgC/AgfC family.</text>
</comment>
<evidence type="ECO:0000256" key="3">
    <source>
        <dbReference type="ARBA" id="ARBA00017442"/>
    </source>
</evidence>
<comment type="caution">
    <text evidence="7">The sequence shown here is derived from an EMBL/GenBank/DDBJ whole genome shotgun (WGS) entry which is preliminary data.</text>
</comment>
<gene>
    <name evidence="7" type="ORF">DFR37_103265</name>
</gene>